<keyword evidence="2" id="KW-1185">Reference proteome</keyword>
<dbReference type="InterPro" id="IPR011009">
    <property type="entry name" value="Kinase-like_dom_sf"/>
</dbReference>
<accession>A0A2U9IVH8</accession>
<evidence type="ECO:0000313" key="2">
    <source>
        <dbReference type="Proteomes" id="UP000247586"/>
    </source>
</evidence>
<name>A0A2U9IVH8_9CREN</name>
<dbReference type="OrthoDB" id="35902at2157"/>
<proteinExistence type="predicted"/>
<dbReference type="GeneID" id="36835810"/>
<reference evidence="2" key="3">
    <citation type="submission" date="2020-03" db="EMBL/GenBank/DDBJ databases">
        <title>Sequencing and Assembly of Multiple Reported Metal-Biooxidizing Members of the Extremely Thermoacidophilic Archaeal Family Sulfolobaceae.</title>
        <authorList>
            <person name="Counts J.A."/>
            <person name="Kelly R.M."/>
        </authorList>
    </citation>
    <scope>NUCLEOTIDE SEQUENCE [LARGE SCALE GENOMIC DNA]</scope>
    <source>
        <strain evidence="2">HO1-1</strain>
    </source>
</reference>
<dbReference type="RefSeq" id="WP_110369505.1">
    <property type="nucleotide sequence ID" value="NZ_CP029287.2"/>
</dbReference>
<reference evidence="2" key="2">
    <citation type="submission" date="2020-03" db="EMBL/GenBank/DDBJ databases">
        <title>Complete Genome Sequences of Extremely Thermoacidophilic, Metal-Mobilizing Type-Strain Members of the Archaeal Family Sulfolobaceae: Acidianus brierleyi DSM-1651T, Acidianus sulfidivorans DSM-18786T, Metallosphaera hakonensis DSM-7519T, and Metallosphaera prunae DSM-10039T.</title>
        <authorList>
            <person name="Counts J.A."/>
            <person name="Kelly R.M."/>
        </authorList>
    </citation>
    <scope>NUCLEOTIDE SEQUENCE [LARGE SCALE GENOMIC DNA]</scope>
    <source>
        <strain evidence="2">HO1-1</strain>
    </source>
</reference>
<dbReference type="Proteomes" id="UP000247586">
    <property type="component" value="Chromosome"/>
</dbReference>
<keyword evidence="1" id="KW-0723">Serine/threonine-protein kinase</keyword>
<sequence>MKIEDAIKILYAQSKIVENQGEKYVIKCYDSSVALKWYFISSMFRPFPYVASATTRMSRELEFMTYPWRKIKVPKIIDFDVKDKCVIREFVDGKPPETEEELISIGIALREIHDNRFVMGDTKFENFLINEGVYVIDAEEAIVSTEPALRGWDILVFFLFVSYKYIQDLKTFEKVLLGFLETYGASRDIATHIVSLRNVQLLSLFPPLHLTTVRKITSEL</sequence>
<dbReference type="Gene3D" id="1.10.510.10">
    <property type="entry name" value="Transferase(Phosphotransferase) domain 1"/>
    <property type="match status" value="1"/>
</dbReference>
<evidence type="ECO:0000313" key="1">
    <source>
        <dbReference type="EMBL" id="AWS00067.1"/>
    </source>
</evidence>
<gene>
    <name evidence="1" type="ORF">DFR87_10670</name>
</gene>
<dbReference type="EMBL" id="CP029287">
    <property type="protein sequence ID" value="AWS00067.1"/>
    <property type="molecule type" value="Genomic_DNA"/>
</dbReference>
<reference evidence="1 2" key="1">
    <citation type="submission" date="2018-05" db="EMBL/GenBank/DDBJ databases">
        <title>Complete Genome Sequences of Extremely Thermoacidophilic, Metal-Mobilizing Type-Strain Members of the Archaeal Family Sulfolobaceae: Acidianus brierleyi DSM-1651T, Acidianus sulfidivorans DSM-18786T, Metallosphaera hakonensis DSM-7519T, and Metallosphaera prunae DSM-10039T.</title>
        <authorList>
            <person name="Counts J.A."/>
            <person name="Kelly R.M."/>
        </authorList>
    </citation>
    <scope>NUCLEOTIDE SEQUENCE [LARGE SCALE GENOMIC DNA]</scope>
    <source>
        <strain evidence="1 2">HO1-1</strain>
    </source>
</reference>
<dbReference type="AlphaFoldDB" id="A0A2U9IVH8"/>
<dbReference type="SUPFAM" id="SSF56112">
    <property type="entry name" value="Protein kinase-like (PK-like)"/>
    <property type="match status" value="1"/>
</dbReference>
<organism evidence="1 2">
    <name type="scientific">Metallosphaera hakonensis JCM 8857 = DSM 7519</name>
    <dbReference type="NCBI Taxonomy" id="1293036"/>
    <lineage>
        <taxon>Archaea</taxon>
        <taxon>Thermoproteota</taxon>
        <taxon>Thermoprotei</taxon>
        <taxon>Sulfolobales</taxon>
        <taxon>Sulfolobaceae</taxon>
        <taxon>Metallosphaera</taxon>
    </lineage>
</organism>
<protein>
    <submittedName>
        <fullName evidence="1">Serine/threonine protein kinase</fullName>
    </submittedName>
</protein>
<keyword evidence="1" id="KW-0418">Kinase</keyword>
<dbReference type="KEGG" id="mhk:DFR87_10670"/>
<dbReference type="GO" id="GO:0004674">
    <property type="term" value="F:protein serine/threonine kinase activity"/>
    <property type="evidence" value="ECO:0007669"/>
    <property type="project" value="UniProtKB-KW"/>
</dbReference>
<keyword evidence="1" id="KW-0808">Transferase</keyword>
<dbReference type="STRING" id="1293036.GCA_001315825_00455"/>